<keyword evidence="2" id="KW-0812">Transmembrane</keyword>
<feature type="compositionally biased region" description="Low complexity" evidence="1">
    <location>
        <begin position="505"/>
        <end position="526"/>
    </location>
</feature>
<evidence type="ECO:0000313" key="3">
    <source>
        <dbReference type="EMBL" id="CAH1774772.1"/>
    </source>
</evidence>
<sequence>MQTLRCLAKPININNRPRHTCNSLHVLLIELSVSMRVLFAILLFSVGGQSLFFHRNNADLTDLYNEMRQLQTERRFLKPIKVVGNAIDSFFGKKPTTQLATEPNTPLVTKATSRLPAAPTTQLPAEPTTQLPAEPTTQLPAEPTTQLPAEPTTQLPAEPTTQLPAEPTTRLPAEPTTRLPAEQTTRLPAKIKLKKLSYAANLLSPYIDNNLFFQSNISASPQRINVCLDVAPQSLNQLQPLPTACQSVMLDEVIQKLFQYWAYSEDSFILTNTIFSILRNAHQTPEGRVPEVLLLRAAKNLAGIIQGETLKKIAEEWTIQKETINYDGCISVSEELNFISSIVPTLKIKEDEFNELYKIMSKGFTNGIEDEEIVSVIEGLIEELVLLSPEYFKLVNRRLDQLAKLDSENGYQKLLDYVLKVKDPAIIGKMEYVLLTRLGEEIGQHLDLLKLFFYPPVPPTTPETEVTTVTMPPPPSTTTVETTTVILGPDETTPSTTQALLFSTESTTTEEGHTTVPVTPRPKTTTQASLCPDNSDMFPRLVSKIVRYVSESTIQKAANWSKAALLGNEALNSLEDLTAKQIIDLDVEIVNGIQEDLLVNEDAFIKKVEGIQQDCLPLEEVLPAVKQAMSNTLRMPGDRVEEFVADIKAVLVSKLMSEEIVESYRPHLVTFLETINLSYLKLMQALQSLDAFASYVSANADNNLLSALLPTELYSYFFNDLQNYINQNLASPLDGRLTAKLNDLVKAILPSGGKASQNNGLASELEELMNGPSSELLARLLRHSSRK</sequence>
<feature type="region of interest" description="Disordered" evidence="1">
    <location>
        <begin position="505"/>
        <end position="532"/>
    </location>
</feature>
<feature type="transmembrane region" description="Helical" evidence="2">
    <location>
        <begin position="26"/>
        <end position="47"/>
    </location>
</feature>
<evidence type="ECO:0000256" key="2">
    <source>
        <dbReference type="SAM" id="Phobius"/>
    </source>
</evidence>
<keyword evidence="2" id="KW-1133">Transmembrane helix</keyword>
<evidence type="ECO:0000313" key="4">
    <source>
        <dbReference type="Proteomes" id="UP000749559"/>
    </source>
</evidence>
<keyword evidence="2" id="KW-0472">Membrane</keyword>
<dbReference type="AlphaFoldDB" id="A0A8S4N1S8"/>
<organism evidence="3 4">
    <name type="scientific">Owenia fusiformis</name>
    <name type="common">Polychaete worm</name>
    <dbReference type="NCBI Taxonomy" id="6347"/>
    <lineage>
        <taxon>Eukaryota</taxon>
        <taxon>Metazoa</taxon>
        <taxon>Spiralia</taxon>
        <taxon>Lophotrochozoa</taxon>
        <taxon>Annelida</taxon>
        <taxon>Polychaeta</taxon>
        <taxon>Sedentaria</taxon>
        <taxon>Canalipalpata</taxon>
        <taxon>Sabellida</taxon>
        <taxon>Oweniida</taxon>
        <taxon>Oweniidae</taxon>
        <taxon>Owenia</taxon>
    </lineage>
</organism>
<dbReference type="Proteomes" id="UP000749559">
    <property type="component" value="Unassembled WGS sequence"/>
</dbReference>
<gene>
    <name evidence="3" type="ORF">OFUS_LOCUS2166</name>
</gene>
<proteinExistence type="predicted"/>
<feature type="compositionally biased region" description="Polar residues" evidence="1">
    <location>
        <begin position="96"/>
        <end position="112"/>
    </location>
</feature>
<dbReference type="OrthoDB" id="9838398at2759"/>
<comment type="caution">
    <text evidence="3">The sequence shown here is derived from an EMBL/GenBank/DDBJ whole genome shotgun (WGS) entry which is preliminary data.</text>
</comment>
<evidence type="ECO:0000256" key="1">
    <source>
        <dbReference type="SAM" id="MobiDB-lite"/>
    </source>
</evidence>
<dbReference type="EMBL" id="CAIIXF020000001">
    <property type="protein sequence ID" value="CAH1774772.1"/>
    <property type="molecule type" value="Genomic_DNA"/>
</dbReference>
<keyword evidence="4" id="KW-1185">Reference proteome</keyword>
<name>A0A8S4N1S8_OWEFU</name>
<feature type="region of interest" description="Disordered" evidence="1">
    <location>
        <begin position="96"/>
        <end position="185"/>
    </location>
</feature>
<reference evidence="3" key="1">
    <citation type="submission" date="2022-03" db="EMBL/GenBank/DDBJ databases">
        <authorList>
            <person name="Martin C."/>
        </authorList>
    </citation>
    <scope>NUCLEOTIDE SEQUENCE</scope>
</reference>
<accession>A0A8S4N1S8</accession>
<protein>
    <submittedName>
        <fullName evidence="3">Uncharacterized protein</fullName>
    </submittedName>
</protein>
<feature type="compositionally biased region" description="Polar residues" evidence="1">
    <location>
        <begin position="119"/>
        <end position="163"/>
    </location>
</feature>